<sequence>MHNGEGQHKRIVLESGRDVSENLRMPPLEYLKMFDIIVVQETWALSSKPLIGFVDYSRFAHNSSISWRAKGRLAVYVSSNLTAKVTVMDIQEPWLLALHLDGWSLQMVDPLSLVNIYIGPREKSMMVGKLINYLQELKRDCMAANLLLTGDFSSNLLQPPAENHNDEHGAMLDQSYPHYRRQDKIGKKLMRAYELAGLIVLNGRLLGDTPPTWFLTLTFPWQTIHCTTSDHQPQTIWVRVNINMNSLGPARILQEDEHSESPKCLKCNSDTVHDLAVVAVEIFEPAKTFESNPIEAWEWFSEFLVAKYLDKRSHKSASINLGHS</sequence>
<comment type="caution">
    <text evidence="1">The sequence shown here is derived from an EMBL/GenBank/DDBJ whole genome shotgun (WGS) entry which is preliminary data.</text>
</comment>
<dbReference type="AlphaFoldDB" id="A0AAV7Q3X2"/>
<evidence type="ECO:0000313" key="2">
    <source>
        <dbReference type="Proteomes" id="UP001066276"/>
    </source>
</evidence>
<dbReference type="InterPro" id="IPR036691">
    <property type="entry name" value="Endo/exonu/phosph_ase_sf"/>
</dbReference>
<dbReference type="Gene3D" id="3.60.10.10">
    <property type="entry name" value="Endonuclease/exonuclease/phosphatase"/>
    <property type="match status" value="1"/>
</dbReference>
<dbReference type="SUPFAM" id="SSF56219">
    <property type="entry name" value="DNase I-like"/>
    <property type="match status" value="1"/>
</dbReference>
<dbReference type="EMBL" id="JANPWB010000010">
    <property type="protein sequence ID" value="KAJ1134850.1"/>
    <property type="molecule type" value="Genomic_DNA"/>
</dbReference>
<name>A0AAV7Q3X2_PLEWA</name>
<evidence type="ECO:0008006" key="3">
    <source>
        <dbReference type="Google" id="ProtNLM"/>
    </source>
</evidence>
<keyword evidence="2" id="KW-1185">Reference proteome</keyword>
<proteinExistence type="predicted"/>
<evidence type="ECO:0000313" key="1">
    <source>
        <dbReference type="EMBL" id="KAJ1134850.1"/>
    </source>
</evidence>
<dbReference type="Proteomes" id="UP001066276">
    <property type="component" value="Chromosome 6"/>
</dbReference>
<gene>
    <name evidence="1" type="ORF">NDU88_001296</name>
</gene>
<organism evidence="1 2">
    <name type="scientific">Pleurodeles waltl</name>
    <name type="common">Iberian ribbed newt</name>
    <dbReference type="NCBI Taxonomy" id="8319"/>
    <lineage>
        <taxon>Eukaryota</taxon>
        <taxon>Metazoa</taxon>
        <taxon>Chordata</taxon>
        <taxon>Craniata</taxon>
        <taxon>Vertebrata</taxon>
        <taxon>Euteleostomi</taxon>
        <taxon>Amphibia</taxon>
        <taxon>Batrachia</taxon>
        <taxon>Caudata</taxon>
        <taxon>Salamandroidea</taxon>
        <taxon>Salamandridae</taxon>
        <taxon>Pleurodelinae</taxon>
        <taxon>Pleurodeles</taxon>
    </lineage>
</organism>
<reference evidence="1" key="1">
    <citation type="journal article" date="2022" name="bioRxiv">
        <title>Sequencing and chromosome-scale assembly of the giantPleurodeles waltlgenome.</title>
        <authorList>
            <person name="Brown T."/>
            <person name="Elewa A."/>
            <person name="Iarovenko S."/>
            <person name="Subramanian E."/>
            <person name="Araus A.J."/>
            <person name="Petzold A."/>
            <person name="Susuki M."/>
            <person name="Suzuki K.-i.T."/>
            <person name="Hayashi T."/>
            <person name="Toyoda A."/>
            <person name="Oliveira C."/>
            <person name="Osipova E."/>
            <person name="Leigh N.D."/>
            <person name="Simon A."/>
            <person name="Yun M.H."/>
        </authorList>
    </citation>
    <scope>NUCLEOTIDE SEQUENCE</scope>
    <source>
        <strain evidence="1">20211129_DDA</strain>
        <tissue evidence="1">Liver</tissue>
    </source>
</reference>
<protein>
    <recommendedName>
        <fullName evidence="3">Endonuclease/exonuclease/phosphatase domain-containing protein</fullName>
    </recommendedName>
</protein>
<accession>A0AAV7Q3X2</accession>